<dbReference type="PROSITE" id="PS51257">
    <property type="entry name" value="PROKAR_LIPOPROTEIN"/>
    <property type="match status" value="1"/>
</dbReference>
<evidence type="ECO:0000256" key="1">
    <source>
        <dbReference type="SAM" id="MobiDB-lite"/>
    </source>
</evidence>
<sequence>MRAGISLLAGLAVLASCQALAPTPHPPGAIDPGSAHTQHTVHAAPYGVVRRHLRHRRKASDDFFPGMNIASSLIGGEFTSLPVHMPAADSTASSSSSRRTQGAGSRSSSSASDRTSDRTSDSASSSRASRPQSTSEKGSTSRERSASSTSSSPSSSAARTSSSSSDTPSSSAARTTSAAGGAGDASTTRPSRTRSEKTPTSDAAPSASTTVKDLTQTDSRPASEGNAVVTSQVSVMGTPTSSPSPPPKKENHTGLIAGVSTAGGVVLLALLGAVLAKLFGHRIKRYFRNEEIKWPEMQQDTAAASAPLPARHTGGAGFDMGNETDDEFGEHEMRETSLKPADSFGNASMLPSAAVLPRPVQYPPDAYVHGDGAHEVLPATHADVAPPTVQSGGLVAGAPMSHVPVPHEATAREVPLSHAPPPTLAQPYDTRLLFPHAPASQTHLDVEPQHAFETHSQATDSHGYPVSAIADAYAEVPPYSEVDLQRASRAHDPYEASMGSPYDADAYVGQPYAAGRPYA</sequence>
<feature type="chain" id="PRO_5042285798" evidence="3">
    <location>
        <begin position="20"/>
        <end position="519"/>
    </location>
</feature>
<keyword evidence="3" id="KW-0732">Signal</keyword>
<feature type="signal peptide" evidence="3">
    <location>
        <begin position="1"/>
        <end position="19"/>
    </location>
</feature>
<dbReference type="EMBL" id="CP119939">
    <property type="protein sequence ID" value="WFD03907.1"/>
    <property type="molecule type" value="Genomic_DNA"/>
</dbReference>
<feature type="compositionally biased region" description="Low complexity" evidence="1">
    <location>
        <begin position="146"/>
        <end position="188"/>
    </location>
</feature>
<name>A0AAF0E2L1_9BASI</name>
<keyword evidence="2" id="KW-0472">Membrane</keyword>
<feature type="region of interest" description="Disordered" evidence="1">
    <location>
        <begin position="86"/>
        <end position="254"/>
    </location>
</feature>
<feature type="compositionally biased region" description="Polar residues" evidence="1">
    <location>
        <begin position="200"/>
        <end position="220"/>
    </location>
</feature>
<feature type="compositionally biased region" description="Polar residues" evidence="1">
    <location>
        <begin position="228"/>
        <end position="237"/>
    </location>
</feature>
<dbReference type="AlphaFoldDB" id="A0AAF0E2L1"/>
<feature type="compositionally biased region" description="Low complexity" evidence="1">
    <location>
        <begin position="86"/>
        <end position="113"/>
    </location>
</feature>
<keyword evidence="5" id="KW-1185">Reference proteome</keyword>
<keyword evidence="2" id="KW-1133">Transmembrane helix</keyword>
<reference evidence="4" key="1">
    <citation type="submission" date="2023-03" db="EMBL/GenBank/DDBJ databases">
        <title>Mating type loci evolution in Malassezia.</title>
        <authorList>
            <person name="Coelho M.A."/>
        </authorList>
    </citation>
    <scope>NUCLEOTIDE SEQUENCE</scope>
    <source>
        <strain evidence="4">CBS 7876</strain>
    </source>
</reference>
<evidence type="ECO:0000256" key="2">
    <source>
        <dbReference type="SAM" id="Phobius"/>
    </source>
</evidence>
<dbReference type="Proteomes" id="UP001214603">
    <property type="component" value="Chromosome 6"/>
</dbReference>
<proteinExistence type="predicted"/>
<evidence type="ECO:0000313" key="5">
    <source>
        <dbReference type="Proteomes" id="UP001214603"/>
    </source>
</evidence>
<accession>A0AAF0E2L1</accession>
<organism evidence="4 5">
    <name type="scientific">Malassezia obtusa</name>
    <dbReference type="NCBI Taxonomy" id="76774"/>
    <lineage>
        <taxon>Eukaryota</taxon>
        <taxon>Fungi</taxon>
        <taxon>Dikarya</taxon>
        <taxon>Basidiomycota</taxon>
        <taxon>Ustilaginomycotina</taxon>
        <taxon>Malasseziomycetes</taxon>
        <taxon>Malasseziales</taxon>
        <taxon>Malasseziaceae</taxon>
        <taxon>Malassezia</taxon>
    </lineage>
</organism>
<feature type="compositionally biased region" description="Low complexity" evidence="1">
    <location>
        <begin position="121"/>
        <end position="135"/>
    </location>
</feature>
<evidence type="ECO:0000256" key="3">
    <source>
        <dbReference type="SAM" id="SignalP"/>
    </source>
</evidence>
<evidence type="ECO:0000313" key="4">
    <source>
        <dbReference type="EMBL" id="WFD03907.1"/>
    </source>
</evidence>
<feature type="transmembrane region" description="Helical" evidence="2">
    <location>
        <begin position="255"/>
        <end position="279"/>
    </location>
</feature>
<keyword evidence="2" id="KW-0812">Transmembrane</keyword>
<gene>
    <name evidence="4" type="ORF">MOBT1_002604</name>
</gene>
<protein>
    <submittedName>
        <fullName evidence="4">Uncharacterized protein</fullName>
    </submittedName>
</protein>